<protein>
    <submittedName>
        <fullName evidence="1">Uncharacterized protein</fullName>
    </submittedName>
</protein>
<comment type="caution">
    <text evidence="1">The sequence shown here is derived from an EMBL/GenBank/DDBJ whole genome shotgun (WGS) entry which is preliminary data.</text>
</comment>
<keyword evidence="2" id="KW-1185">Reference proteome</keyword>
<name>A0A934USE1_9BURK</name>
<sequence length="66" mass="7339">MTAPETITAVQDRLQRATKATAMLQRAGTSEQYLESYFLVEALELQLARLRLAAHPRLDPDARGSP</sequence>
<proteinExistence type="predicted"/>
<evidence type="ECO:0000313" key="1">
    <source>
        <dbReference type="EMBL" id="MBK0393776.1"/>
    </source>
</evidence>
<organism evidence="1 2">
    <name type="scientific">Ramlibacter algicola</name>
    <dbReference type="NCBI Taxonomy" id="2795217"/>
    <lineage>
        <taxon>Bacteria</taxon>
        <taxon>Pseudomonadati</taxon>
        <taxon>Pseudomonadota</taxon>
        <taxon>Betaproteobacteria</taxon>
        <taxon>Burkholderiales</taxon>
        <taxon>Comamonadaceae</taxon>
        <taxon>Ramlibacter</taxon>
    </lineage>
</organism>
<reference evidence="1" key="1">
    <citation type="submission" date="2020-12" db="EMBL/GenBank/DDBJ databases">
        <title>Ramlibacter sp. nov., isolated from a freshwater alga, Cryptomonas.</title>
        <authorList>
            <person name="Kim H.M."/>
            <person name="Jeon C.O."/>
        </authorList>
    </citation>
    <scope>NUCLEOTIDE SEQUENCE</scope>
    <source>
        <strain evidence="1">CrO1</strain>
    </source>
</reference>
<dbReference type="RefSeq" id="WP_200788723.1">
    <property type="nucleotide sequence ID" value="NZ_JAEDAO010000001.1"/>
</dbReference>
<dbReference type="Proteomes" id="UP000617041">
    <property type="component" value="Unassembled WGS sequence"/>
</dbReference>
<dbReference type="AlphaFoldDB" id="A0A934USE1"/>
<gene>
    <name evidence="1" type="ORF">I8E28_14350</name>
</gene>
<dbReference type="EMBL" id="JAEDAO010000001">
    <property type="protein sequence ID" value="MBK0393776.1"/>
    <property type="molecule type" value="Genomic_DNA"/>
</dbReference>
<accession>A0A934USE1</accession>
<evidence type="ECO:0000313" key="2">
    <source>
        <dbReference type="Proteomes" id="UP000617041"/>
    </source>
</evidence>